<evidence type="ECO:0000313" key="15">
    <source>
        <dbReference type="EMBL" id="SEM83522.1"/>
    </source>
</evidence>
<dbReference type="RefSeq" id="WP_123810986.1">
    <property type="nucleotide sequence ID" value="NZ_FOCG01000001.1"/>
</dbReference>
<dbReference type="EC" id="2.7.13.3" evidence="3"/>
<proteinExistence type="predicted"/>
<dbReference type="SUPFAM" id="SSF47384">
    <property type="entry name" value="Homodimeric domain of signal transducing histidine kinase"/>
    <property type="match status" value="1"/>
</dbReference>
<keyword evidence="10 13" id="KW-1133">Transmembrane helix</keyword>
<keyword evidence="6 13" id="KW-0812">Transmembrane</keyword>
<keyword evidence="12 13" id="KW-0472">Membrane</keyword>
<dbReference type="STRING" id="474960.SAMN05216180_1970"/>
<dbReference type="InterPro" id="IPR036890">
    <property type="entry name" value="HATPase_C_sf"/>
</dbReference>
<evidence type="ECO:0000256" key="8">
    <source>
        <dbReference type="ARBA" id="ARBA00022777"/>
    </source>
</evidence>
<dbReference type="Gene3D" id="3.30.565.10">
    <property type="entry name" value="Histidine kinase-like ATPase, C-terminal domain"/>
    <property type="match status" value="1"/>
</dbReference>
<dbReference type="InterPro" id="IPR003661">
    <property type="entry name" value="HisK_dim/P_dom"/>
</dbReference>
<dbReference type="Pfam" id="PF13493">
    <property type="entry name" value="DUF4118"/>
    <property type="match status" value="1"/>
</dbReference>
<dbReference type="CDD" id="cd00082">
    <property type="entry name" value="HisKA"/>
    <property type="match status" value="1"/>
</dbReference>
<dbReference type="Gene3D" id="1.10.287.130">
    <property type="match status" value="1"/>
</dbReference>
<dbReference type="InterPro" id="IPR052023">
    <property type="entry name" value="Histidine_kinase_KdpD"/>
</dbReference>
<feature type="transmembrane region" description="Helical" evidence="13">
    <location>
        <begin position="87"/>
        <end position="110"/>
    </location>
</feature>
<evidence type="ECO:0000256" key="2">
    <source>
        <dbReference type="ARBA" id="ARBA00004141"/>
    </source>
</evidence>
<dbReference type="PRINTS" id="PR00344">
    <property type="entry name" value="BCTRLSENSOR"/>
</dbReference>
<evidence type="ECO:0000256" key="12">
    <source>
        <dbReference type="ARBA" id="ARBA00023136"/>
    </source>
</evidence>
<dbReference type="AlphaFoldDB" id="A0A1H8BL60"/>
<dbReference type="InterPro" id="IPR038318">
    <property type="entry name" value="KdpD_sf"/>
</dbReference>
<dbReference type="Pfam" id="PF02518">
    <property type="entry name" value="HATPase_c"/>
    <property type="match status" value="1"/>
</dbReference>
<dbReference type="InterPro" id="IPR003594">
    <property type="entry name" value="HATPase_dom"/>
</dbReference>
<keyword evidence="11" id="KW-0902">Two-component regulatory system</keyword>
<feature type="transmembrane region" description="Helical" evidence="13">
    <location>
        <begin position="7"/>
        <end position="27"/>
    </location>
</feature>
<evidence type="ECO:0000256" key="11">
    <source>
        <dbReference type="ARBA" id="ARBA00023012"/>
    </source>
</evidence>
<dbReference type="GO" id="GO:0005524">
    <property type="term" value="F:ATP binding"/>
    <property type="evidence" value="ECO:0007669"/>
    <property type="project" value="UniProtKB-KW"/>
</dbReference>
<accession>A0A1H8BL60</accession>
<evidence type="ECO:0000256" key="4">
    <source>
        <dbReference type="ARBA" id="ARBA00022553"/>
    </source>
</evidence>
<dbReference type="SUPFAM" id="SSF55874">
    <property type="entry name" value="ATPase domain of HSP90 chaperone/DNA topoisomerase II/histidine kinase"/>
    <property type="match status" value="1"/>
</dbReference>
<name>A0A1H8BL60_9FIRM</name>
<keyword evidence="5" id="KW-0808">Transferase</keyword>
<dbReference type="CDD" id="cd00075">
    <property type="entry name" value="HATPase"/>
    <property type="match status" value="1"/>
</dbReference>
<keyword evidence="7" id="KW-0547">Nucleotide-binding</keyword>
<dbReference type="Proteomes" id="UP000199158">
    <property type="component" value="Unassembled WGS sequence"/>
</dbReference>
<evidence type="ECO:0000256" key="13">
    <source>
        <dbReference type="SAM" id="Phobius"/>
    </source>
</evidence>
<dbReference type="SMART" id="SM00388">
    <property type="entry name" value="HisKA"/>
    <property type="match status" value="1"/>
</dbReference>
<feature type="domain" description="Histidine kinase" evidence="14">
    <location>
        <begin position="267"/>
        <end position="480"/>
    </location>
</feature>
<gene>
    <name evidence="15" type="ORF">SAMN05216180_1970</name>
</gene>
<evidence type="ECO:0000313" key="16">
    <source>
        <dbReference type="Proteomes" id="UP000199158"/>
    </source>
</evidence>
<keyword evidence="8 15" id="KW-0418">Kinase</keyword>
<dbReference type="GO" id="GO:0000155">
    <property type="term" value="F:phosphorelay sensor kinase activity"/>
    <property type="evidence" value="ECO:0007669"/>
    <property type="project" value="InterPro"/>
</dbReference>
<dbReference type="SMART" id="SM00387">
    <property type="entry name" value="HATPase_c"/>
    <property type="match status" value="1"/>
</dbReference>
<dbReference type="EMBL" id="FOCG01000001">
    <property type="protein sequence ID" value="SEM83522.1"/>
    <property type="molecule type" value="Genomic_DNA"/>
</dbReference>
<dbReference type="PANTHER" id="PTHR45569">
    <property type="entry name" value="SENSOR PROTEIN KDPD"/>
    <property type="match status" value="1"/>
</dbReference>
<feature type="transmembrane region" description="Helical" evidence="13">
    <location>
        <begin position="33"/>
        <end position="49"/>
    </location>
</feature>
<dbReference type="Gene3D" id="1.20.120.620">
    <property type="entry name" value="Backbone structure of the membrane domain of e. Coli histidine kinase receptor kdpd"/>
    <property type="match status" value="1"/>
</dbReference>
<dbReference type="InterPro" id="IPR025201">
    <property type="entry name" value="KdpD_TM"/>
</dbReference>
<keyword evidence="4" id="KW-0597">Phosphoprotein</keyword>
<dbReference type="PANTHER" id="PTHR45569:SF1">
    <property type="entry name" value="SENSOR PROTEIN KDPD"/>
    <property type="match status" value="1"/>
</dbReference>
<comment type="catalytic activity">
    <reaction evidence="1">
        <text>ATP + protein L-histidine = ADP + protein N-phospho-L-histidine.</text>
        <dbReference type="EC" id="2.7.13.3"/>
    </reaction>
</comment>
<evidence type="ECO:0000256" key="3">
    <source>
        <dbReference type="ARBA" id="ARBA00012438"/>
    </source>
</evidence>
<dbReference type="Pfam" id="PF00512">
    <property type="entry name" value="HisKA"/>
    <property type="match status" value="1"/>
</dbReference>
<dbReference type="GO" id="GO:0005886">
    <property type="term" value="C:plasma membrane"/>
    <property type="evidence" value="ECO:0007669"/>
    <property type="project" value="TreeGrafter"/>
</dbReference>
<evidence type="ECO:0000256" key="7">
    <source>
        <dbReference type="ARBA" id="ARBA00022741"/>
    </source>
</evidence>
<organism evidence="15 16">
    <name type="scientific">Hydrogenoanaerobacterium saccharovorans</name>
    <dbReference type="NCBI Taxonomy" id="474960"/>
    <lineage>
        <taxon>Bacteria</taxon>
        <taxon>Bacillati</taxon>
        <taxon>Bacillota</taxon>
        <taxon>Clostridia</taxon>
        <taxon>Eubacteriales</taxon>
        <taxon>Oscillospiraceae</taxon>
        <taxon>Hydrogenoanaerobacterium</taxon>
    </lineage>
</organism>
<evidence type="ECO:0000256" key="9">
    <source>
        <dbReference type="ARBA" id="ARBA00022840"/>
    </source>
</evidence>
<evidence type="ECO:0000256" key="1">
    <source>
        <dbReference type="ARBA" id="ARBA00000085"/>
    </source>
</evidence>
<evidence type="ECO:0000256" key="6">
    <source>
        <dbReference type="ARBA" id="ARBA00022692"/>
    </source>
</evidence>
<comment type="subcellular location">
    <subcellularLocation>
        <location evidence="2">Membrane</location>
        <topology evidence="2">Multi-pass membrane protein</topology>
    </subcellularLocation>
</comment>
<evidence type="ECO:0000259" key="14">
    <source>
        <dbReference type="PROSITE" id="PS50109"/>
    </source>
</evidence>
<keyword evidence="9" id="KW-0067">ATP-binding</keyword>
<dbReference type="InterPro" id="IPR004358">
    <property type="entry name" value="Sig_transdc_His_kin-like_C"/>
</dbReference>
<dbReference type="InterPro" id="IPR036097">
    <property type="entry name" value="HisK_dim/P_sf"/>
</dbReference>
<evidence type="ECO:0000256" key="5">
    <source>
        <dbReference type="ARBA" id="ARBA00022679"/>
    </source>
</evidence>
<dbReference type="OrthoDB" id="9806130at2"/>
<keyword evidence="16" id="KW-1185">Reference proteome</keyword>
<dbReference type="PROSITE" id="PS50109">
    <property type="entry name" value="HIS_KIN"/>
    <property type="match status" value="1"/>
</dbReference>
<evidence type="ECO:0000256" key="10">
    <source>
        <dbReference type="ARBA" id="ARBA00022989"/>
    </source>
</evidence>
<protein>
    <recommendedName>
        <fullName evidence="3">histidine kinase</fullName>
        <ecNumber evidence="3">2.7.13.3</ecNumber>
    </recommendedName>
</protein>
<dbReference type="InterPro" id="IPR005467">
    <property type="entry name" value="His_kinase_dom"/>
</dbReference>
<sequence>MNYKDKILLQSTLTLLILTIATILSYIFKHLGFSDTNIVVIYILSVLIISNFTKGYLYGISASLLSMLSFNFFFIEPIYSFKVYNKSYFLTFVVMLLASILTSTLTSKIIESSKAANRNKKEFQTLFKISSSLAKASSISDVANISLQCISILFDCEVTFLTSIDNIAYRYDIVKEKRSITSQMISKEQIELLLECKTIYYIKNQINQYGILCLPKNFAVDEEKKALINSICNQIFIALERERLYREKESVKNEVEREKFKSNLLRAISHDIRGPLSSISGASEILIYNIKEKENLEFAKGIHDSSLWLTQMVENILSLTKVQEGSLNINKKPEAIEEIIGVVLHYFSKYATANKISVDIPDEIIFVPMDGKLIAQVLINLVDNAIKHSNPTDDIIIKVYVEKKLVWFCVIDDGTGINPKNINKIFDLFFISDDLPSDTKHRGNGLGLSICKAIVSAHGGKIFAKNNLEKGATIQFSLPL</sequence>
<reference evidence="15 16" key="1">
    <citation type="submission" date="2016-10" db="EMBL/GenBank/DDBJ databases">
        <authorList>
            <person name="de Groot N.N."/>
        </authorList>
    </citation>
    <scope>NUCLEOTIDE SEQUENCE [LARGE SCALE GENOMIC DNA]</scope>
    <source>
        <strain evidence="15 16">CGMCC 1.5070</strain>
    </source>
</reference>